<dbReference type="InterPro" id="IPR036279">
    <property type="entry name" value="5-3_exonuclease_C_sf"/>
</dbReference>
<organism evidence="5 6">
    <name type="scientific">Perkinsus olseni</name>
    <name type="common">Perkinsus atlanticus</name>
    <dbReference type="NCBI Taxonomy" id="32597"/>
    <lineage>
        <taxon>Eukaryota</taxon>
        <taxon>Sar</taxon>
        <taxon>Alveolata</taxon>
        <taxon>Perkinsozoa</taxon>
        <taxon>Perkinsea</taxon>
        <taxon>Perkinsida</taxon>
        <taxon>Perkinsidae</taxon>
        <taxon>Perkinsus</taxon>
    </lineage>
</organism>
<feature type="compositionally biased region" description="Low complexity" evidence="3">
    <location>
        <begin position="525"/>
        <end position="545"/>
    </location>
</feature>
<dbReference type="AlphaFoldDB" id="A0A7J6SUW2"/>
<evidence type="ECO:0000259" key="4">
    <source>
        <dbReference type="SMART" id="SM00484"/>
    </source>
</evidence>
<gene>
    <name evidence="5" type="primary">ERCC5_4</name>
    <name evidence="5" type="ORF">FOZ63_025883</name>
</gene>
<feature type="region of interest" description="Disordered" evidence="3">
    <location>
        <begin position="988"/>
        <end position="1015"/>
    </location>
</feature>
<feature type="region of interest" description="Disordered" evidence="3">
    <location>
        <begin position="256"/>
        <end position="278"/>
    </location>
</feature>
<dbReference type="SUPFAM" id="SSF47807">
    <property type="entry name" value="5' to 3' exonuclease, C-terminal subdomain"/>
    <property type="match status" value="1"/>
</dbReference>
<feature type="domain" description="XPG-I" evidence="4">
    <location>
        <begin position="734"/>
        <end position="803"/>
    </location>
</feature>
<feature type="region of interest" description="Disordered" evidence="3">
    <location>
        <begin position="309"/>
        <end position="368"/>
    </location>
</feature>
<feature type="compositionally biased region" description="Basic and acidic residues" evidence="3">
    <location>
        <begin position="632"/>
        <end position="645"/>
    </location>
</feature>
<dbReference type="InterPro" id="IPR008918">
    <property type="entry name" value="HhH2"/>
</dbReference>
<dbReference type="SMART" id="SM00484">
    <property type="entry name" value="XPGI"/>
    <property type="match status" value="1"/>
</dbReference>
<feature type="compositionally biased region" description="Low complexity" evidence="3">
    <location>
        <begin position="37"/>
        <end position="87"/>
    </location>
</feature>
<feature type="region of interest" description="Disordered" evidence="3">
    <location>
        <begin position="525"/>
        <end position="556"/>
    </location>
</feature>
<dbReference type="GO" id="GO:0004520">
    <property type="term" value="F:DNA endonuclease activity"/>
    <property type="evidence" value="ECO:0007669"/>
    <property type="project" value="TreeGrafter"/>
</dbReference>
<dbReference type="Gene3D" id="3.40.50.1010">
    <property type="entry name" value="5'-nuclease"/>
    <property type="match status" value="1"/>
</dbReference>
<dbReference type="EMBL" id="JABANO010015978">
    <property type="protein sequence ID" value="KAF4735956.1"/>
    <property type="molecule type" value="Genomic_DNA"/>
</dbReference>
<comment type="subcellular location">
    <subcellularLocation>
        <location evidence="1">Nucleus</location>
    </subcellularLocation>
</comment>
<feature type="region of interest" description="Disordered" evidence="3">
    <location>
        <begin position="451"/>
        <end position="486"/>
    </location>
</feature>
<sequence length="1015" mass="111232">KRAREAEKAEARLRRTAQQLVKNRLLQKAASRVENEGTTAGAQGSSSSSSTTGAAGPDGSTAEVADSISVSSSSDSDASSDSEWSSARTLNGVPSSEEERRNEPSQRRRRWRYNKAVPSAFRGFLAERRGLDDIQVSQEAVRELEDMVQDQGQNSKSGGYDLDTVAQLPTMVRYKVLLEVRERVMNDGRARAIHHQAVAGAEGIAFASNTAQYMELVRVNEMISKTKLEIAKEEEEHRLAAKGEDITAKGIYVPPEAVASSSSSPSPPPEFEWRQKKKSRSRYMNNLDNLKYAPMEDLHLKHTLEDVLSCSPDSDAEGAVVKTEEKAGELESSDEALGNDSDSSSGVDFDNMFADDEPQGVRSTEEEMAEVPLVRVSPARGGISHVSSRPGRSIGRLKVNLKRKGTSKELSSPEEIIPDKASQTVPLLVAKEDGICDVKMGADEPTAVLQQDGAVGDNGGELSRDSSELREVHETNSVEVSESEEDTAEIIFPANKRPIDTATQSDIMMGDRDVVGASHMVEASPFSSTTAAESSSSGHLPPDSSAELPTTSGLTQPKIVSETCASAGPPEEELELGAKRLREESALSASGSKKMRAEGQQPEGVSLDRPPIEGATRTAWVPQPRTVGQPRPADDATRGAESAEAKAALEELDDIDIDALVEIERKMIDIEEMPKPRNRSRNKANQAPLSAIDDLQNKLRVEEKLLEDNVNKLAKQQTEVDFRALKEEIQLLLTAFGIPWVDAPCEAEAQCVALVQNGLADGVISDDSDTLMYGADVVLRRLYFDAMYVEMYSSKRMPDRLREQDAMVSLAMLLGCDYTPGVLGIGAVNALEIIEAGYVGMERLLQLRVWASALVSEDPKEIEAPVPGEEGVDSLQLRQFKRDHGGYRSTWTFPKDFPRQDVWDALSRPVVDDSKELFSWAEPDALEIEGLMSKYTDMTQESVAQLLRPVLEKEKSTMVQRRITDYFAPKFDRGRVVDVHSKRMQKAVKGLAREQSKKRKAATAPVELDDDDDEP</sequence>
<dbReference type="Proteomes" id="UP000553632">
    <property type="component" value="Unassembled WGS sequence"/>
</dbReference>
<feature type="region of interest" description="Disordered" evidence="3">
    <location>
        <begin position="1"/>
        <end position="111"/>
    </location>
</feature>
<dbReference type="GO" id="GO:0003697">
    <property type="term" value="F:single-stranded DNA binding"/>
    <property type="evidence" value="ECO:0007669"/>
    <property type="project" value="TreeGrafter"/>
</dbReference>
<dbReference type="Gene3D" id="1.10.150.20">
    <property type="entry name" value="5' to 3' exonuclease, C-terminal subdomain"/>
    <property type="match status" value="1"/>
</dbReference>
<evidence type="ECO:0000313" key="5">
    <source>
        <dbReference type="EMBL" id="KAF4735956.1"/>
    </source>
</evidence>
<dbReference type="PRINTS" id="PR00853">
    <property type="entry name" value="XPGRADSUPER"/>
</dbReference>
<feature type="compositionally biased region" description="Basic and acidic residues" evidence="3">
    <location>
        <begin position="462"/>
        <end position="476"/>
    </location>
</feature>
<keyword evidence="2" id="KW-0539">Nucleus</keyword>
<protein>
    <submittedName>
        <fullName evidence="5">Excision repair cross-complementing rodent repair deficiency, complementation group 5</fullName>
    </submittedName>
</protein>
<dbReference type="Pfam" id="PF00867">
    <property type="entry name" value="XPG_I"/>
    <property type="match status" value="1"/>
</dbReference>
<accession>A0A7J6SUW2</accession>
<comment type="caution">
    <text evidence="5">The sequence shown here is derived from an EMBL/GenBank/DDBJ whole genome shotgun (WGS) entry which is preliminary data.</text>
</comment>
<feature type="compositionally biased region" description="Basic and acidic residues" evidence="3">
    <location>
        <begin position="1"/>
        <end position="13"/>
    </location>
</feature>
<evidence type="ECO:0000256" key="3">
    <source>
        <dbReference type="SAM" id="MobiDB-lite"/>
    </source>
</evidence>
<dbReference type="OMA" id="REVHETN"/>
<feature type="compositionally biased region" description="Basic and acidic residues" evidence="3">
    <location>
        <begin position="97"/>
        <end position="106"/>
    </location>
</feature>
<dbReference type="SMART" id="SM00279">
    <property type="entry name" value="HhH2"/>
    <property type="match status" value="1"/>
</dbReference>
<dbReference type="PANTHER" id="PTHR16171:SF7">
    <property type="entry name" value="DNA REPAIR PROTEIN RAD2"/>
    <property type="match status" value="1"/>
</dbReference>
<dbReference type="InterPro" id="IPR006086">
    <property type="entry name" value="XPG-I_dom"/>
</dbReference>
<evidence type="ECO:0000256" key="1">
    <source>
        <dbReference type="ARBA" id="ARBA00004123"/>
    </source>
</evidence>
<evidence type="ECO:0000313" key="6">
    <source>
        <dbReference type="Proteomes" id="UP000553632"/>
    </source>
</evidence>
<keyword evidence="6" id="KW-1185">Reference proteome</keyword>
<dbReference type="InterPro" id="IPR029060">
    <property type="entry name" value="PIN-like_dom_sf"/>
</dbReference>
<feature type="non-terminal residue" evidence="5">
    <location>
        <position position="1"/>
    </location>
</feature>
<feature type="region of interest" description="Disordered" evidence="3">
    <location>
        <begin position="584"/>
        <end position="645"/>
    </location>
</feature>
<reference evidence="5 6" key="1">
    <citation type="submission" date="2020-04" db="EMBL/GenBank/DDBJ databases">
        <title>Perkinsus olseni comparative genomics.</title>
        <authorList>
            <person name="Bogema D.R."/>
        </authorList>
    </citation>
    <scope>NUCLEOTIDE SEQUENCE [LARGE SCALE GENOMIC DNA]</scope>
    <source>
        <strain evidence="5 6">ATCC PRA-207</strain>
    </source>
</reference>
<proteinExistence type="predicted"/>
<dbReference type="GO" id="GO:0005634">
    <property type="term" value="C:nucleus"/>
    <property type="evidence" value="ECO:0007669"/>
    <property type="project" value="UniProtKB-SubCell"/>
</dbReference>
<dbReference type="InterPro" id="IPR006084">
    <property type="entry name" value="XPG/Rad2"/>
</dbReference>
<dbReference type="PANTHER" id="PTHR16171">
    <property type="entry name" value="DNA REPAIR PROTEIN COMPLEMENTING XP-G CELLS-RELATED"/>
    <property type="match status" value="1"/>
</dbReference>
<dbReference type="SUPFAM" id="SSF88723">
    <property type="entry name" value="PIN domain-like"/>
    <property type="match status" value="1"/>
</dbReference>
<name>A0A7J6SUW2_PEROL</name>
<evidence type="ECO:0000256" key="2">
    <source>
        <dbReference type="ARBA" id="ARBA00023242"/>
    </source>
</evidence>